<proteinExistence type="predicted"/>
<protein>
    <submittedName>
        <fullName evidence="2">Uncharacterized protein</fullName>
    </submittedName>
</protein>
<feature type="compositionally biased region" description="Basic and acidic residues" evidence="1">
    <location>
        <begin position="60"/>
        <end position="93"/>
    </location>
</feature>
<organism evidence="2 3">
    <name type="scientific">Steinernema carpocapsae</name>
    <name type="common">Entomopathogenic nematode</name>
    <dbReference type="NCBI Taxonomy" id="34508"/>
    <lineage>
        <taxon>Eukaryota</taxon>
        <taxon>Metazoa</taxon>
        <taxon>Ecdysozoa</taxon>
        <taxon>Nematoda</taxon>
        <taxon>Chromadorea</taxon>
        <taxon>Rhabditida</taxon>
        <taxon>Tylenchina</taxon>
        <taxon>Panagrolaimomorpha</taxon>
        <taxon>Strongyloidoidea</taxon>
        <taxon>Steinernematidae</taxon>
        <taxon>Steinernema</taxon>
    </lineage>
</organism>
<name>A0A4V5ZZH1_STECR</name>
<sequence length="93" mass="10343">MANFAAGVSIKERKYCKKGTMEAAPNGFQKRGQTTADDAKNRKFERKNQAQQSSAANSARRSEDLEHKNSVAVTREEWKNRGKSDRPSDAGVI</sequence>
<reference evidence="2 3" key="2">
    <citation type="journal article" date="2019" name="G3 (Bethesda)">
        <title>Hybrid Assembly of the Genome of the Entomopathogenic Nematode Steinernema carpocapsae Identifies the X-Chromosome.</title>
        <authorList>
            <person name="Serra L."/>
            <person name="Macchietto M."/>
            <person name="Macias-Munoz A."/>
            <person name="McGill C.J."/>
            <person name="Rodriguez I.M."/>
            <person name="Rodriguez B."/>
            <person name="Murad R."/>
            <person name="Mortazavi A."/>
        </authorList>
    </citation>
    <scope>NUCLEOTIDE SEQUENCE [LARGE SCALE GENOMIC DNA]</scope>
    <source>
        <strain evidence="2 3">ALL</strain>
    </source>
</reference>
<dbReference type="Proteomes" id="UP000298663">
    <property type="component" value="Unassembled WGS sequence"/>
</dbReference>
<feature type="compositionally biased region" description="Basic and acidic residues" evidence="1">
    <location>
        <begin position="37"/>
        <end position="48"/>
    </location>
</feature>
<dbReference type="EMBL" id="AZBU02000008">
    <property type="protein sequence ID" value="TKR67485.1"/>
    <property type="molecule type" value="Genomic_DNA"/>
</dbReference>
<dbReference type="AlphaFoldDB" id="A0A4V5ZZH1"/>
<comment type="caution">
    <text evidence="2">The sequence shown here is derived from an EMBL/GenBank/DDBJ whole genome shotgun (WGS) entry which is preliminary data.</text>
</comment>
<gene>
    <name evidence="2" type="ORF">L596_023634</name>
</gene>
<evidence type="ECO:0000313" key="2">
    <source>
        <dbReference type="EMBL" id="TKR67485.1"/>
    </source>
</evidence>
<keyword evidence="3" id="KW-1185">Reference proteome</keyword>
<feature type="region of interest" description="Disordered" evidence="1">
    <location>
        <begin position="20"/>
        <end position="93"/>
    </location>
</feature>
<accession>A0A4V5ZZH1</accession>
<feature type="compositionally biased region" description="Low complexity" evidence="1">
    <location>
        <begin position="49"/>
        <end position="59"/>
    </location>
</feature>
<reference evidence="2 3" key="1">
    <citation type="journal article" date="2015" name="Genome Biol.">
        <title>Comparative genomics of Steinernema reveals deeply conserved gene regulatory networks.</title>
        <authorList>
            <person name="Dillman A.R."/>
            <person name="Macchietto M."/>
            <person name="Porter C.F."/>
            <person name="Rogers A."/>
            <person name="Williams B."/>
            <person name="Antoshechkin I."/>
            <person name="Lee M.M."/>
            <person name="Goodwin Z."/>
            <person name="Lu X."/>
            <person name="Lewis E.E."/>
            <person name="Goodrich-Blair H."/>
            <person name="Stock S.P."/>
            <person name="Adams B.J."/>
            <person name="Sternberg P.W."/>
            <person name="Mortazavi A."/>
        </authorList>
    </citation>
    <scope>NUCLEOTIDE SEQUENCE [LARGE SCALE GENOMIC DNA]</scope>
    <source>
        <strain evidence="2 3">ALL</strain>
    </source>
</reference>
<evidence type="ECO:0000256" key="1">
    <source>
        <dbReference type="SAM" id="MobiDB-lite"/>
    </source>
</evidence>
<evidence type="ECO:0000313" key="3">
    <source>
        <dbReference type="Proteomes" id="UP000298663"/>
    </source>
</evidence>